<dbReference type="AlphaFoldDB" id="A0AAP0JQI7"/>
<dbReference type="CDD" id="cd23024">
    <property type="entry name" value="zf-HIT_ZNHIT2-3"/>
    <property type="match status" value="1"/>
</dbReference>
<dbReference type="SUPFAM" id="SSF144232">
    <property type="entry name" value="HIT/MYND zinc finger-like"/>
    <property type="match status" value="1"/>
</dbReference>
<evidence type="ECO:0000256" key="2">
    <source>
        <dbReference type="ARBA" id="ARBA00022771"/>
    </source>
</evidence>
<evidence type="ECO:0000259" key="5">
    <source>
        <dbReference type="PROSITE" id="PS51083"/>
    </source>
</evidence>
<dbReference type="GO" id="GO:0000492">
    <property type="term" value="P:box C/D snoRNP assembly"/>
    <property type="evidence" value="ECO:0007669"/>
    <property type="project" value="TreeGrafter"/>
</dbReference>
<comment type="caution">
    <text evidence="6">The sequence shown here is derived from an EMBL/GenBank/DDBJ whole genome shotgun (WGS) entry which is preliminary data.</text>
</comment>
<dbReference type="EMBL" id="JBBNAE010000003">
    <property type="protein sequence ID" value="KAK9138119.1"/>
    <property type="molecule type" value="Genomic_DNA"/>
</dbReference>
<dbReference type="Pfam" id="PF04438">
    <property type="entry name" value="zf-HIT"/>
    <property type="match status" value="1"/>
</dbReference>
<dbReference type="PROSITE" id="PS51083">
    <property type="entry name" value="ZF_HIT"/>
    <property type="match status" value="1"/>
</dbReference>
<keyword evidence="2 4" id="KW-0863">Zinc-finger</keyword>
<dbReference type="InterPro" id="IPR051639">
    <property type="entry name" value="BCD1"/>
</dbReference>
<keyword evidence="1" id="KW-0479">Metal-binding</keyword>
<evidence type="ECO:0000313" key="6">
    <source>
        <dbReference type="EMBL" id="KAK9138119.1"/>
    </source>
</evidence>
<feature type="domain" description="HIT-type" evidence="5">
    <location>
        <begin position="6"/>
        <end position="39"/>
    </location>
</feature>
<protein>
    <recommendedName>
        <fullName evidence="5">HIT-type domain-containing protein</fullName>
    </recommendedName>
</protein>
<dbReference type="InterPro" id="IPR007529">
    <property type="entry name" value="Znf_HIT"/>
</dbReference>
<dbReference type="PANTHER" id="PTHR13483">
    <property type="entry name" value="BOX C_D SNORNA PROTEIN 1-RELATED"/>
    <property type="match status" value="1"/>
</dbReference>
<dbReference type="PANTHER" id="PTHR13483:SF11">
    <property type="entry name" value="ZINC FINGER HIT DOMAIN-CONTAINING PROTEIN 3"/>
    <property type="match status" value="1"/>
</dbReference>
<accession>A0AAP0JQI7</accession>
<sequence>MGPRQCEVCKAAQSKYKCPTCLSPYCSLSCFKTHKETPCEKTVPAEEKTIFPISPSQRSIQVDEPSQVLQRTQLESIVLCNEVCDALKDEELRKLIYKIDSSVATESELDKAMEVEAFRKFTDKVLSTINNQD</sequence>
<proteinExistence type="predicted"/>
<gene>
    <name evidence="6" type="ORF">Sjap_008713</name>
</gene>
<evidence type="ECO:0000256" key="1">
    <source>
        <dbReference type="ARBA" id="ARBA00022723"/>
    </source>
</evidence>
<name>A0AAP0JQI7_9MAGN</name>
<evidence type="ECO:0000313" key="7">
    <source>
        <dbReference type="Proteomes" id="UP001417504"/>
    </source>
</evidence>
<dbReference type="GO" id="GO:0070761">
    <property type="term" value="C:pre-snoRNP complex"/>
    <property type="evidence" value="ECO:0007669"/>
    <property type="project" value="TreeGrafter"/>
</dbReference>
<organism evidence="6 7">
    <name type="scientific">Stephania japonica</name>
    <dbReference type="NCBI Taxonomy" id="461633"/>
    <lineage>
        <taxon>Eukaryota</taxon>
        <taxon>Viridiplantae</taxon>
        <taxon>Streptophyta</taxon>
        <taxon>Embryophyta</taxon>
        <taxon>Tracheophyta</taxon>
        <taxon>Spermatophyta</taxon>
        <taxon>Magnoliopsida</taxon>
        <taxon>Ranunculales</taxon>
        <taxon>Menispermaceae</taxon>
        <taxon>Menispermoideae</taxon>
        <taxon>Cissampelideae</taxon>
        <taxon>Stephania</taxon>
    </lineage>
</organism>
<dbReference type="GO" id="GO:0005634">
    <property type="term" value="C:nucleus"/>
    <property type="evidence" value="ECO:0007669"/>
    <property type="project" value="TreeGrafter"/>
</dbReference>
<dbReference type="GO" id="GO:0008270">
    <property type="term" value="F:zinc ion binding"/>
    <property type="evidence" value="ECO:0007669"/>
    <property type="project" value="UniProtKB-UniRule"/>
</dbReference>
<keyword evidence="7" id="KW-1185">Reference proteome</keyword>
<keyword evidence="3" id="KW-0862">Zinc</keyword>
<dbReference type="Gene3D" id="3.30.60.190">
    <property type="match status" value="1"/>
</dbReference>
<evidence type="ECO:0000256" key="4">
    <source>
        <dbReference type="PROSITE-ProRule" id="PRU00453"/>
    </source>
</evidence>
<dbReference type="Proteomes" id="UP001417504">
    <property type="component" value="Unassembled WGS sequence"/>
</dbReference>
<dbReference type="GO" id="GO:0048254">
    <property type="term" value="P:snoRNA localization"/>
    <property type="evidence" value="ECO:0007669"/>
    <property type="project" value="TreeGrafter"/>
</dbReference>
<dbReference type="GO" id="GO:0000463">
    <property type="term" value="P:maturation of LSU-rRNA from tricistronic rRNA transcript (SSU-rRNA, 5.8S rRNA, LSU-rRNA)"/>
    <property type="evidence" value="ECO:0007669"/>
    <property type="project" value="TreeGrafter"/>
</dbReference>
<evidence type="ECO:0000256" key="3">
    <source>
        <dbReference type="ARBA" id="ARBA00022833"/>
    </source>
</evidence>
<reference evidence="6 7" key="1">
    <citation type="submission" date="2024-01" db="EMBL/GenBank/DDBJ databases">
        <title>Genome assemblies of Stephania.</title>
        <authorList>
            <person name="Yang L."/>
        </authorList>
    </citation>
    <scope>NUCLEOTIDE SEQUENCE [LARGE SCALE GENOMIC DNA]</scope>
    <source>
        <strain evidence="6">QJT</strain>
        <tissue evidence="6">Leaf</tissue>
    </source>
</reference>